<organism evidence="3 4">
    <name type="scientific">Chloropicon primus</name>
    <dbReference type="NCBI Taxonomy" id="1764295"/>
    <lineage>
        <taxon>Eukaryota</taxon>
        <taxon>Viridiplantae</taxon>
        <taxon>Chlorophyta</taxon>
        <taxon>Chloropicophyceae</taxon>
        <taxon>Chloropicales</taxon>
        <taxon>Chloropicaceae</taxon>
        <taxon>Chloropicon</taxon>
    </lineage>
</organism>
<dbReference type="Gene3D" id="2.160.20.10">
    <property type="entry name" value="Single-stranded right-handed beta-helix, Pectin lyase-like"/>
    <property type="match status" value="1"/>
</dbReference>
<dbReference type="InterPro" id="IPR011050">
    <property type="entry name" value="Pectin_lyase_fold/virulence"/>
</dbReference>
<dbReference type="InterPro" id="IPR039448">
    <property type="entry name" value="Beta_helix"/>
</dbReference>
<dbReference type="EMBL" id="CP031034">
    <property type="protein sequence ID" value="QDZ17974.1"/>
    <property type="molecule type" value="Genomic_DNA"/>
</dbReference>
<dbReference type="Proteomes" id="UP000316726">
    <property type="component" value="Chromosome 1"/>
</dbReference>
<dbReference type="STRING" id="1764295.A0A5B8MCY8"/>
<gene>
    <name evidence="3" type="ORF">A3770_01p04920</name>
</gene>
<feature type="domain" description="Right handed beta helix" evidence="2">
    <location>
        <begin position="156"/>
        <end position="247"/>
    </location>
</feature>
<dbReference type="SUPFAM" id="SSF51126">
    <property type="entry name" value="Pectin lyase-like"/>
    <property type="match status" value="1"/>
</dbReference>
<name>A0A5B8MCY8_9CHLO</name>
<dbReference type="InterPro" id="IPR012334">
    <property type="entry name" value="Pectin_lyas_fold"/>
</dbReference>
<protein>
    <recommendedName>
        <fullName evidence="2">Right handed beta helix domain-containing protein</fullName>
    </recommendedName>
</protein>
<sequence>MKGGVQVPWGGTRLPALARTRTTRTHARRREALVALGTTVLVHAPPGECQARAAQEEEGVHHTDERTGGSGEPGSATMALEPGCVYKGQIVVERGETLVIEAPREAAGSTSPTCWLEHVTSVPYEPVIRVLPGGTCKVEGRGCLGVRHGSPSVASNFAIEVDCGASLTLNDTMVTSATGTGIGIEGASACSIQRCVIRDCKEHGVAAYDDIETGAVGGVVHIVDTDITGCKGYGVLARGEGVRVSVSRSRVSGGKQKYNSVAGSEITETL</sequence>
<evidence type="ECO:0000313" key="4">
    <source>
        <dbReference type="Proteomes" id="UP000316726"/>
    </source>
</evidence>
<evidence type="ECO:0000256" key="1">
    <source>
        <dbReference type="SAM" id="MobiDB-lite"/>
    </source>
</evidence>
<evidence type="ECO:0000313" key="3">
    <source>
        <dbReference type="EMBL" id="QDZ17974.1"/>
    </source>
</evidence>
<feature type="compositionally biased region" description="Basic and acidic residues" evidence="1">
    <location>
        <begin position="54"/>
        <end position="67"/>
    </location>
</feature>
<reference evidence="3 4" key="1">
    <citation type="submission" date="2018-07" db="EMBL/GenBank/DDBJ databases">
        <title>The complete nuclear genome of the prasinophyte Chloropicon primus (CCMP1205).</title>
        <authorList>
            <person name="Pombert J.-F."/>
            <person name="Otis C."/>
            <person name="Turmel M."/>
            <person name="Lemieux C."/>
        </authorList>
    </citation>
    <scope>NUCLEOTIDE SEQUENCE [LARGE SCALE GENOMIC DNA]</scope>
    <source>
        <strain evidence="3 4">CCMP1205</strain>
    </source>
</reference>
<feature type="region of interest" description="Disordered" evidence="1">
    <location>
        <begin position="1"/>
        <end position="26"/>
    </location>
</feature>
<dbReference type="OrthoDB" id="427974at2759"/>
<dbReference type="AlphaFoldDB" id="A0A5B8MCY8"/>
<dbReference type="Pfam" id="PF13229">
    <property type="entry name" value="Beta_helix"/>
    <property type="match status" value="1"/>
</dbReference>
<proteinExistence type="predicted"/>
<accession>A0A5B8MCY8</accession>
<feature type="region of interest" description="Disordered" evidence="1">
    <location>
        <begin position="52"/>
        <end position="78"/>
    </location>
</feature>
<keyword evidence="4" id="KW-1185">Reference proteome</keyword>
<evidence type="ECO:0000259" key="2">
    <source>
        <dbReference type="Pfam" id="PF13229"/>
    </source>
</evidence>